<dbReference type="AlphaFoldDB" id="A0A0V0S870"/>
<dbReference type="OrthoDB" id="5920033at2759"/>
<name>A0A0V0S870_9BILA</name>
<keyword evidence="2" id="KW-1185">Reference proteome</keyword>
<evidence type="ECO:0000313" key="2">
    <source>
        <dbReference type="Proteomes" id="UP000054630"/>
    </source>
</evidence>
<proteinExistence type="predicted"/>
<sequence>MAEDDWSKYRKRFRERKSRALALMRLHGTYQPSRLDDQGDAASRSGTEVVTAATSVHELTARLPRYDLPKYSGDFAELCAFWDQFDYRVHQRKDLSNTA</sequence>
<gene>
    <name evidence="1" type="ORF">T07_5229</name>
</gene>
<comment type="caution">
    <text evidence="1">The sequence shown here is derived from an EMBL/GenBank/DDBJ whole genome shotgun (WGS) entry which is preliminary data.</text>
</comment>
<evidence type="ECO:0000313" key="1">
    <source>
        <dbReference type="EMBL" id="KRX22823.1"/>
    </source>
</evidence>
<reference evidence="1 2" key="1">
    <citation type="submission" date="2015-01" db="EMBL/GenBank/DDBJ databases">
        <title>Evolution of Trichinella species and genotypes.</title>
        <authorList>
            <person name="Korhonen P.K."/>
            <person name="Edoardo P."/>
            <person name="Giuseppe L.R."/>
            <person name="Gasser R.B."/>
        </authorList>
    </citation>
    <scope>NUCLEOTIDE SEQUENCE [LARGE SCALE GENOMIC DNA]</scope>
    <source>
        <strain evidence="1">ISS37</strain>
    </source>
</reference>
<accession>A0A0V0S870</accession>
<dbReference type="Proteomes" id="UP000054630">
    <property type="component" value="Unassembled WGS sequence"/>
</dbReference>
<dbReference type="STRING" id="6336.A0A0V0S870"/>
<dbReference type="EMBL" id="JYDL01000029">
    <property type="protein sequence ID" value="KRX22823.1"/>
    <property type="molecule type" value="Genomic_DNA"/>
</dbReference>
<organism evidence="1 2">
    <name type="scientific">Trichinella nelsoni</name>
    <dbReference type="NCBI Taxonomy" id="6336"/>
    <lineage>
        <taxon>Eukaryota</taxon>
        <taxon>Metazoa</taxon>
        <taxon>Ecdysozoa</taxon>
        <taxon>Nematoda</taxon>
        <taxon>Enoplea</taxon>
        <taxon>Dorylaimia</taxon>
        <taxon>Trichinellida</taxon>
        <taxon>Trichinellidae</taxon>
        <taxon>Trichinella</taxon>
    </lineage>
</organism>
<protein>
    <submittedName>
        <fullName evidence="1">Uncharacterized protein</fullName>
    </submittedName>
</protein>